<dbReference type="Gene3D" id="3.30.70.330">
    <property type="match status" value="1"/>
</dbReference>
<feature type="compositionally biased region" description="Polar residues" evidence="1">
    <location>
        <begin position="315"/>
        <end position="332"/>
    </location>
</feature>
<dbReference type="AlphaFoldDB" id="A0AAE1CIS9"/>
<dbReference type="InterPro" id="IPR012677">
    <property type="entry name" value="Nucleotide-bd_a/b_plait_sf"/>
</dbReference>
<dbReference type="CDD" id="cd12254">
    <property type="entry name" value="RRM_hnRNPH_ESRPs_RBM12_like"/>
    <property type="match status" value="1"/>
</dbReference>
<feature type="compositionally biased region" description="Polar residues" evidence="1">
    <location>
        <begin position="83"/>
        <end position="106"/>
    </location>
</feature>
<feature type="region of interest" description="Disordered" evidence="1">
    <location>
        <begin position="1"/>
        <end position="116"/>
    </location>
</feature>
<organism evidence="2 3">
    <name type="scientific">Podospora appendiculata</name>
    <dbReference type="NCBI Taxonomy" id="314037"/>
    <lineage>
        <taxon>Eukaryota</taxon>
        <taxon>Fungi</taxon>
        <taxon>Dikarya</taxon>
        <taxon>Ascomycota</taxon>
        <taxon>Pezizomycotina</taxon>
        <taxon>Sordariomycetes</taxon>
        <taxon>Sordariomycetidae</taxon>
        <taxon>Sordariales</taxon>
        <taxon>Podosporaceae</taxon>
        <taxon>Podospora</taxon>
    </lineage>
</organism>
<dbReference type="InterPro" id="IPR035979">
    <property type="entry name" value="RBD_domain_sf"/>
</dbReference>
<evidence type="ECO:0008006" key="4">
    <source>
        <dbReference type="Google" id="ProtNLM"/>
    </source>
</evidence>
<keyword evidence="3" id="KW-1185">Reference proteome</keyword>
<accession>A0AAE1CIS9</accession>
<evidence type="ECO:0000313" key="2">
    <source>
        <dbReference type="EMBL" id="KAK3695588.1"/>
    </source>
</evidence>
<feature type="region of interest" description="Disordered" evidence="1">
    <location>
        <begin position="377"/>
        <end position="400"/>
    </location>
</feature>
<dbReference type="Proteomes" id="UP001270362">
    <property type="component" value="Unassembled WGS sequence"/>
</dbReference>
<reference evidence="2" key="1">
    <citation type="journal article" date="2023" name="Mol. Phylogenet. Evol.">
        <title>Genome-scale phylogeny and comparative genomics of the fungal order Sordariales.</title>
        <authorList>
            <person name="Hensen N."/>
            <person name="Bonometti L."/>
            <person name="Westerberg I."/>
            <person name="Brannstrom I.O."/>
            <person name="Guillou S."/>
            <person name="Cros-Aarteil S."/>
            <person name="Calhoun S."/>
            <person name="Haridas S."/>
            <person name="Kuo A."/>
            <person name="Mondo S."/>
            <person name="Pangilinan J."/>
            <person name="Riley R."/>
            <person name="LaButti K."/>
            <person name="Andreopoulos B."/>
            <person name="Lipzen A."/>
            <person name="Chen C."/>
            <person name="Yan M."/>
            <person name="Daum C."/>
            <person name="Ng V."/>
            <person name="Clum A."/>
            <person name="Steindorff A."/>
            <person name="Ohm R.A."/>
            <person name="Martin F."/>
            <person name="Silar P."/>
            <person name="Natvig D.O."/>
            <person name="Lalanne C."/>
            <person name="Gautier V."/>
            <person name="Ament-Velasquez S.L."/>
            <person name="Kruys A."/>
            <person name="Hutchinson M.I."/>
            <person name="Powell A.J."/>
            <person name="Barry K."/>
            <person name="Miller A.N."/>
            <person name="Grigoriev I.V."/>
            <person name="Debuchy R."/>
            <person name="Gladieux P."/>
            <person name="Hiltunen Thoren M."/>
            <person name="Johannesson H."/>
        </authorList>
    </citation>
    <scope>NUCLEOTIDE SEQUENCE</scope>
    <source>
        <strain evidence="2">CBS 314.62</strain>
    </source>
</reference>
<feature type="compositionally biased region" description="Low complexity" evidence="1">
    <location>
        <begin position="1"/>
        <end position="10"/>
    </location>
</feature>
<protein>
    <recommendedName>
        <fullName evidence="4">RRM domain-containing protein</fullName>
    </recommendedName>
</protein>
<reference evidence="2" key="2">
    <citation type="submission" date="2023-06" db="EMBL/GenBank/DDBJ databases">
        <authorList>
            <consortium name="Lawrence Berkeley National Laboratory"/>
            <person name="Haridas S."/>
            <person name="Hensen N."/>
            <person name="Bonometti L."/>
            <person name="Westerberg I."/>
            <person name="Brannstrom I.O."/>
            <person name="Guillou S."/>
            <person name="Cros-Aarteil S."/>
            <person name="Calhoun S."/>
            <person name="Kuo A."/>
            <person name="Mondo S."/>
            <person name="Pangilinan J."/>
            <person name="Riley R."/>
            <person name="Labutti K."/>
            <person name="Andreopoulos B."/>
            <person name="Lipzen A."/>
            <person name="Chen C."/>
            <person name="Yanf M."/>
            <person name="Daum C."/>
            <person name="Ng V."/>
            <person name="Clum A."/>
            <person name="Steindorff A."/>
            <person name="Ohm R."/>
            <person name="Martin F."/>
            <person name="Silar P."/>
            <person name="Natvig D."/>
            <person name="Lalanne C."/>
            <person name="Gautier V."/>
            <person name="Ament-Velasquez S.L."/>
            <person name="Kruys A."/>
            <person name="Hutchinson M.I."/>
            <person name="Powell A.J."/>
            <person name="Barry K."/>
            <person name="Miller A.N."/>
            <person name="Grigoriev I.V."/>
            <person name="Debuchy R."/>
            <person name="Gladieux P."/>
            <person name="Thoren M.H."/>
            <person name="Johannesson H."/>
        </authorList>
    </citation>
    <scope>NUCLEOTIDE SEQUENCE</scope>
    <source>
        <strain evidence="2">CBS 314.62</strain>
    </source>
</reference>
<sequence length="849" mass="91052">MASSSAAPSARKPYGRMQARNRARCNPPSTAESDDGVGGGVSLLDVSSDDEAETSRAVPVRGSVPSTPQANSKAAGDGLQTVKKATQASQQNRGGAAYQGQSNTPSEPALPAHGPQTIHSLQTLTPAQQTPVPTNMNMSAPQGNHLMQGGQYGAIGAHIQAAQAQAGNGYAPHCSGYALNGPGVPAGPDVSNGAAPPNVPPAAQGVPMYPGGPYPYMMPAQYPQMTVNPYFNGYAPPAAAPPGPDANGIAPMQQPIPQSMQQSGFPYQQMPGMGYPMHPWAPMGYPGQFMPPVPQQQGNGNDVNGMVNAPGVNQVATGNQARPDVTPSQAGNNGMMPSVVSEQRGPYNLTEPRNYAPRPSTSAAVLPPPPAFDIGKGSARENGNGASSAAVEADPFASSPDKDCAVVVSSSTDKHRAVVVSSSRELVLVAPEEAEQSVAASLVSGPVPAEIRAMRSEQLNKLTDGPTGVPSADMALDPANFPFIESCSQASSAQNGVIKIKNIPFATKRAEIIAFLGRNSKILGDIQEPVHIIMERVTSKTQDAYVEFMTLHDAMRAVERHNQATNKGRLARLGDRPVDVELSSQTSLMKDLFPLAAGVFWDGSKPVIQKPIEGEPWHTFKGFVTEEEMTMLVKHVEIPQRSPFSRECPQRPFECMISTIKKMPWHVSSHITIRQRHAVYSATLRLMNLLISALGRPNRNNEATINERLLKRLVTAAMLCPGFSVVQKDNIAVTVGLSDSQQAEFNQPRFPDLWKYQQTLCPKPGVPHDVLEWYISVIREETTRFVNRKPISERSSIEAMNKTGANDYFGYLWYKIGFPSGKQFDDMSLQAACALELGAIERVLQRAFQ</sequence>
<proteinExistence type="predicted"/>
<dbReference type="SUPFAM" id="SSF54928">
    <property type="entry name" value="RNA-binding domain, RBD"/>
    <property type="match status" value="1"/>
</dbReference>
<gene>
    <name evidence="2" type="ORF">B0T22DRAFT_438552</name>
</gene>
<evidence type="ECO:0000313" key="3">
    <source>
        <dbReference type="Proteomes" id="UP001270362"/>
    </source>
</evidence>
<dbReference type="GO" id="GO:0003676">
    <property type="term" value="F:nucleic acid binding"/>
    <property type="evidence" value="ECO:0007669"/>
    <property type="project" value="InterPro"/>
</dbReference>
<dbReference type="EMBL" id="JAULSO010000001">
    <property type="protein sequence ID" value="KAK3695588.1"/>
    <property type="molecule type" value="Genomic_DNA"/>
</dbReference>
<evidence type="ECO:0000256" key="1">
    <source>
        <dbReference type="SAM" id="MobiDB-lite"/>
    </source>
</evidence>
<feature type="region of interest" description="Disordered" evidence="1">
    <location>
        <begin position="315"/>
        <end position="338"/>
    </location>
</feature>
<name>A0AAE1CIS9_9PEZI</name>
<comment type="caution">
    <text evidence="2">The sequence shown here is derived from an EMBL/GenBank/DDBJ whole genome shotgun (WGS) entry which is preliminary data.</text>
</comment>